<reference evidence="4" key="1">
    <citation type="journal article" date="2011" name="Genome Biol.">
        <title>Comparative genomics of the social amoebae Dictyostelium discoideum and Dictyostelium purpureum.</title>
        <authorList>
            <consortium name="US DOE Joint Genome Institute (JGI-PGF)"/>
            <person name="Sucgang R."/>
            <person name="Kuo A."/>
            <person name="Tian X."/>
            <person name="Salerno W."/>
            <person name="Parikh A."/>
            <person name="Feasley C.L."/>
            <person name="Dalin E."/>
            <person name="Tu H."/>
            <person name="Huang E."/>
            <person name="Barry K."/>
            <person name="Lindquist E."/>
            <person name="Shapiro H."/>
            <person name="Bruce D."/>
            <person name="Schmutz J."/>
            <person name="Salamov A."/>
            <person name="Fey P."/>
            <person name="Gaudet P."/>
            <person name="Anjard C."/>
            <person name="Babu M.M."/>
            <person name="Basu S."/>
            <person name="Bushmanova Y."/>
            <person name="van der Wel H."/>
            <person name="Katoh-Kurasawa M."/>
            <person name="Dinh C."/>
            <person name="Coutinho P.M."/>
            <person name="Saito T."/>
            <person name="Elias M."/>
            <person name="Schaap P."/>
            <person name="Kay R.R."/>
            <person name="Henrissat B."/>
            <person name="Eichinger L."/>
            <person name="Rivero F."/>
            <person name="Putnam N.H."/>
            <person name="West C.M."/>
            <person name="Loomis W.F."/>
            <person name="Chisholm R.L."/>
            <person name="Shaulsky G."/>
            <person name="Strassmann J.E."/>
            <person name="Queller D.C."/>
            <person name="Kuspa A."/>
            <person name="Grigoriev I.V."/>
        </authorList>
    </citation>
    <scope>NUCLEOTIDE SEQUENCE [LARGE SCALE GENOMIC DNA]</scope>
    <source>
        <strain evidence="4">QSDP1</strain>
    </source>
</reference>
<feature type="chain" id="PRO_5013130432" evidence="2">
    <location>
        <begin position="16"/>
        <end position="90"/>
    </location>
</feature>
<dbReference type="GeneID" id="10508658"/>
<sequence length="90" mass="10686">MTFLISFLKGSIVFGLTLEHHPIDSDDEFNYNYKCYQDPYSPVNETKEESNQADEQKEEKNQQQEENHQADENNQENNHSLLNQENNYPF</sequence>
<keyword evidence="4" id="KW-1185">Reference proteome</keyword>
<dbReference type="AlphaFoldDB" id="F0ZTZ8"/>
<evidence type="ECO:0000313" key="4">
    <source>
        <dbReference type="Proteomes" id="UP000001064"/>
    </source>
</evidence>
<accession>F0ZTZ8</accession>
<dbReference type="Proteomes" id="UP000001064">
    <property type="component" value="Unassembled WGS sequence"/>
</dbReference>
<dbReference type="VEuPathDB" id="AmoebaDB:DICPUDRAFT_155428"/>
<feature type="region of interest" description="Disordered" evidence="1">
    <location>
        <begin position="36"/>
        <end position="90"/>
    </location>
</feature>
<evidence type="ECO:0000256" key="2">
    <source>
        <dbReference type="SAM" id="SignalP"/>
    </source>
</evidence>
<feature type="signal peptide" evidence="2">
    <location>
        <begin position="1"/>
        <end position="15"/>
    </location>
</feature>
<dbReference type="KEGG" id="dpp:DICPUDRAFT_155428"/>
<protein>
    <submittedName>
        <fullName evidence="3">Uncharacterized protein</fullName>
    </submittedName>
</protein>
<name>F0ZTZ8_DICPU</name>
<dbReference type="EMBL" id="GL871185">
    <property type="protein sequence ID" value="EGC32591.1"/>
    <property type="molecule type" value="Genomic_DNA"/>
</dbReference>
<proteinExistence type="predicted"/>
<gene>
    <name evidence="3" type="ORF">DICPUDRAFT_155428</name>
</gene>
<dbReference type="InParanoid" id="F0ZTZ8"/>
<dbReference type="RefSeq" id="XP_003290882.1">
    <property type="nucleotide sequence ID" value="XM_003290834.1"/>
</dbReference>
<feature type="compositionally biased region" description="Basic and acidic residues" evidence="1">
    <location>
        <begin position="45"/>
        <end position="71"/>
    </location>
</feature>
<evidence type="ECO:0000313" key="3">
    <source>
        <dbReference type="EMBL" id="EGC32591.1"/>
    </source>
</evidence>
<feature type="compositionally biased region" description="Polar residues" evidence="1">
    <location>
        <begin position="75"/>
        <end position="90"/>
    </location>
</feature>
<evidence type="ECO:0000256" key="1">
    <source>
        <dbReference type="SAM" id="MobiDB-lite"/>
    </source>
</evidence>
<organism evidence="3 4">
    <name type="scientific">Dictyostelium purpureum</name>
    <name type="common">Slime mold</name>
    <dbReference type="NCBI Taxonomy" id="5786"/>
    <lineage>
        <taxon>Eukaryota</taxon>
        <taxon>Amoebozoa</taxon>
        <taxon>Evosea</taxon>
        <taxon>Eumycetozoa</taxon>
        <taxon>Dictyostelia</taxon>
        <taxon>Dictyosteliales</taxon>
        <taxon>Dictyosteliaceae</taxon>
        <taxon>Dictyostelium</taxon>
    </lineage>
</organism>
<keyword evidence="2" id="KW-0732">Signal</keyword>